<dbReference type="AlphaFoldDB" id="A0A4S4BPP4"/>
<name>A0A4S4BPP4_9BACL</name>
<evidence type="ECO:0000313" key="2">
    <source>
        <dbReference type="Proteomes" id="UP000310636"/>
    </source>
</evidence>
<gene>
    <name evidence="1" type="ORF">E6C55_19005</name>
</gene>
<comment type="caution">
    <text evidence="1">The sequence shown here is derived from an EMBL/GenBank/DDBJ whole genome shotgun (WGS) entry which is preliminary data.</text>
</comment>
<dbReference type="OrthoDB" id="2086707at2"/>
<evidence type="ECO:0000313" key="1">
    <source>
        <dbReference type="EMBL" id="THF76365.1"/>
    </source>
</evidence>
<keyword evidence="2" id="KW-1185">Reference proteome</keyword>
<accession>A0A4S4BPP4</accession>
<dbReference type="Proteomes" id="UP000310636">
    <property type="component" value="Unassembled WGS sequence"/>
</dbReference>
<organism evidence="1 2">
    <name type="scientific">Cohnella fermenti</name>
    <dbReference type="NCBI Taxonomy" id="2565925"/>
    <lineage>
        <taxon>Bacteria</taxon>
        <taxon>Bacillati</taxon>
        <taxon>Bacillota</taxon>
        <taxon>Bacilli</taxon>
        <taxon>Bacillales</taxon>
        <taxon>Paenibacillaceae</taxon>
        <taxon>Cohnella</taxon>
    </lineage>
</organism>
<reference evidence="1 2" key="1">
    <citation type="submission" date="2019-04" db="EMBL/GenBank/DDBJ databases">
        <title>Cohnella sp. nov. isolated from preserved vegetables.</title>
        <authorList>
            <person name="Lin S.-Y."/>
            <person name="Hung M.-H."/>
            <person name="Young C.-C."/>
        </authorList>
    </citation>
    <scope>NUCLEOTIDE SEQUENCE [LARGE SCALE GENOMIC DNA]</scope>
    <source>
        <strain evidence="1 2">CC-MHH1044</strain>
    </source>
</reference>
<protein>
    <submittedName>
        <fullName evidence="1">Uncharacterized protein</fullName>
    </submittedName>
</protein>
<proteinExistence type="predicted"/>
<dbReference type="EMBL" id="SSOB01000025">
    <property type="protein sequence ID" value="THF76365.1"/>
    <property type="molecule type" value="Genomic_DNA"/>
</dbReference>
<sequence>MARMLGRGIWPIAIAICLGVVVWLSRSEAASPAPLISTLEKDGYRIEVRTLEANSSPMEAKQFLVTITDSSGADVEAASIQIKSWMPKMFCGIFTAKVVMNSQGSGYEGTLVPVMSGSWVAETRVRIGSEEFVVVHDYEVV</sequence>
<dbReference type="RefSeq" id="WP_136371397.1">
    <property type="nucleotide sequence ID" value="NZ_SSOB01000025.1"/>
</dbReference>